<keyword evidence="1" id="KW-0238">DNA-binding</keyword>
<feature type="domain" description="HTH merR-type" evidence="4">
    <location>
        <begin position="49"/>
        <end position="118"/>
    </location>
</feature>
<dbReference type="PANTHER" id="PTHR30204">
    <property type="entry name" value="REDOX-CYCLING DRUG-SENSING TRANSCRIPTIONAL ACTIVATOR SOXR"/>
    <property type="match status" value="1"/>
</dbReference>
<organism evidence="5 6">
    <name type="scientific">Bifidobacterium reuteri DSM 23975</name>
    <dbReference type="NCBI Taxonomy" id="1437610"/>
    <lineage>
        <taxon>Bacteria</taxon>
        <taxon>Bacillati</taxon>
        <taxon>Actinomycetota</taxon>
        <taxon>Actinomycetes</taxon>
        <taxon>Bifidobacteriales</taxon>
        <taxon>Bifidobacteriaceae</taxon>
        <taxon>Bifidobacterium</taxon>
    </lineage>
</organism>
<feature type="coiled-coil region" evidence="2">
    <location>
        <begin position="130"/>
        <end position="157"/>
    </location>
</feature>
<dbReference type="PROSITE" id="PS50937">
    <property type="entry name" value="HTH_MERR_2"/>
    <property type="match status" value="1"/>
</dbReference>
<keyword evidence="6" id="KW-1185">Reference proteome</keyword>
<dbReference type="CDD" id="cd01109">
    <property type="entry name" value="HTH_YyaN"/>
    <property type="match status" value="1"/>
</dbReference>
<dbReference type="eggNOG" id="COG0789">
    <property type="taxonomic scope" value="Bacteria"/>
</dbReference>
<dbReference type="InterPro" id="IPR009061">
    <property type="entry name" value="DNA-bd_dom_put_sf"/>
</dbReference>
<keyword evidence="2" id="KW-0175">Coiled coil</keyword>
<evidence type="ECO:0000256" key="1">
    <source>
        <dbReference type="ARBA" id="ARBA00023125"/>
    </source>
</evidence>
<dbReference type="AlphaFoldDB" id="A0A087CPU7"/>
<dbReference type="STRING" id="1437610.BREU_2021"/>
<evidence type="ECO:0000256" key="3">
    <source>
        <dbReference type="SAM" id="MobiDB-lite"/>
    </source>
</evidence>
<gene>
    <name evidence="5" type="ORF">BREU_2021</name>
</gene>
<protein>
    <submittedName>
        <fullName evidence="5">MerR family transcriptional regulator</fullName>
    </submittedName>
</protein>
<evidence type="ECO:0000313" key="6">
    <source>
        <dbReference type="Proteomes" id="UP000028984"/>
    </source>
</evidence>
<sequence>MKTDTVMIPAESARTAAGAVADEPAGGAGAGEVSNVDSAQGARERIHKTYTIREVAAQFHMQPSTLRYYEEQGLLTNVGRTETGQRVFEDCHINRLRAICCFKNAGMTIDDLKKFFVYESDEPEHIDEILDLLESRREALDEQRRALDEAAMHVQRKLHYYGDIKRALEAGEPLPDWKYYKTRLYSIDC</sequence>
<feature type="region of interest" description="Disordered" evidence="3">
    <location>
        <begin position="17"/>
        <end position="40"/>
    </location>
</feature>
<dbReference type="Gene3D" id="1.10.1660.10">
    <property type="match status" value="1"/>
</dbReference>
<reference evidence="5 6" key="1">
    <citation type="submission" date="2014-03" db="EMBL/GenBank/DDBJ databases">
        <title>Genomics of Bifidobacteria.</title>
        <authorList>
            <person name="Ventura M."/>
            <person name="Milani C."/>
            <person name="Lugli G.A."/>
        </authorList>
    </citation>
    <scope>NUCLEOTIDE SEQUENCE [LARGE SCALE GENOMIC DNA]</scope>
    <source>
        <strain evidence="5 6">DSM 23975</strain>
    </source>
</reference>
<dbReference type="InterPro" id="IPR047057">
    <property type="entry name" value="MerR_fam"/>
</dbReference>
<dbReference type="InterPro" id="IPR000551">
    <property type="entry name" value="MerR-type_HTH_dom"/>
</dbReference>
<accession>A0A087CPU7</accession>
<dbReference type="PANTHER" id="PTHR30204:SF82">
    <property type="entry name" value="TRANSCRIPTIONAL REGULATOR, MERR FAMILY"/>
    <property type="match status" value="1"/>
</dbReference>
<proteinExistence type="predicted"/>
<dbReference type="SMART" id="SM00422">
    <property type="entry name" value="HTH_MERR"/>
    <property type="match status" value="1"/>
</dbReference>
<dbReference type="SUPFAM" id="SSF46955">
    <property type="entry name" value="Putative DNA-binding domain"/>
    <property type="match status" value="1"/>
</dbReference>
<evidence type="ECO:0000259" key="4">
    <source>
        <dbReference type="PROSITE" id="PS50937"/>
    </source>
</evidence>
<comment type="caution">
    <text evidence="5">The sequence shown here is derived from an EMBL/GenBank/DDBJ whole genome shotgun (WGS) entry which is preliminary data.</text>
</comment>
<dbReference type="GO" id="GO:0003677">
    <property type="term" value="F:DNA binding"/>
    <property type="evidence" value="ECO:0007669"/>
    <property type="project" value="UniProtKB-KW"/>
</dbReference>
<dbReference type="Pfam" id="PF13411">
    <property type="entry name" value="MerR_1"/>
    <property type="match status" value="1"/>
</dbReference>
<evidence type="ECO:0000313" key="5">
    <source>
        <dbReference type="EMBL" id="KFI85297.1"/>
    </source>
</evidence>
<dbReference type="EMBL" id="JGZK01000008">
    <property type="protein sequence ID" value="KFI85297.1"/>
    <property type="molecule type" value="Genomic_DNA"/>
</dbReference>
<dbReference type="GO" id="GO:0003700">
    <property type="term" value="F:DNA-binding transcription factor activity"/>
    <property type="evidence" value="ECO:0007669"/>
    <property type="project" value="InterPro"/>
</dbReference>
<name>A0A087CPU7_9BIFI</name>
<dbReference type="Proteomes" id="UP000028984">
    <property type="component" value="Unassembled WGS sequence"/>
</dbReference>
<evidence type="ECO:0000256" key="2">
    <source>
        <dbReference type="SAM" id="Coils"/>
    </source>
</evidence>